<keyword evidence="4" id="KW-0560">Oxidoreductase</keyword>
<dbReference type="GO" id="GO:0046872">
    <property type="term" value="F:metal ion binding"/>
    <property type="evidence" value="ECO:0007669"/>
    <property type="project" value="UniProtKB-KW"/>
</dbReference>
<dbReference type="Pfam" id="PF01568">
    <property type="entry name" value="Molydop_binding"/>
    <property type="match status" value="1"/>
</dbReference>
<dbReference type="PROSITE" id="PS51318">
    <property type="entry name" value="TAT"/>
    <property type="match status" value="1"/>
</dbReference>
<dbReference type="GO" id="GO:0051536">
    <property type="term" value="F:iron-sulfur cluster binding"/>
    <property type="evidence" value="ECO:0007669"/>
    <property type="project" value="UniProtKB-KW"/>
</dbReference>
<feature type="domain" description="4Fe-4S Mo/W bis-MGD-type" evidence="7">
    <location>
        <begin position="87"/>
        <end position="144"/>
    </location>
</feature>
<dbReference type="Gene3D" id="3.40.50.740">
    <property type="match status" value="2"/>
</dbReference>
<dbReference type="InterPro" id="IPR050612">
    <property type="entry name" value="Prok_Mopterin_Oxidored"/>
</dbReference>
<dbReference type="InterPro" id="IPR009010">
    <property type="entry name" value="Asp_de-COase-like_dom_sf"/>
</dbReference>
<dbReference type="EMBL" id="PPTP01000006">
    <property type="protein sequence ID" value="RDB55066.1"/>
    <property type="molecule type" value="Genomic_DNA"/>
</dbReference>
<protein>
    <submittedName>
        <fullName evidence="8">Molybdopterin oxidoreductase</fullName>
    </submittedName>
</protein>
<dbReference type="InterPro" id="IPR006311">
    <property type="entry name" value="TAT_signal"/>
</dbReference>
<dbReference type="Pfam" id="PF00384">
    <property type="entry name" value="Molybdopterin"/>
    <property type="match status" value="1"/>
</dbReference>
<evidence type="ECO:0000256" key="2">
    <source>
        <dbReference type="ARBA" id="ARBA00022723"/>
    </source>
</evidence>
<organism evidence="8 9">
    <name type="scientific">Senegalimassilia anaerobia</name>
    <dbReference type="NCBI Taxonomy" id="1473216"/>
    <lineage>
        <taxon>Bacteria</taxon>
        <taxon>Bacillati</taxon>
        <taxon>Actinomycetota</taxon>
        <taxon>Coriobacteriia</taxon>
        <taxon>Coriobacteriales</taxon>
        <taxon>Coriobacteriaceae</taxon>
        <taxon>Senegalimassilia</taxon>
    </lineage>
</organism>
<dbReference type="OrthoDB" id="3196311at2"/>
<dbReference type="InterPro" id="IPR006963">
    <property type="entry name" value="Mopterin_OxRdtase_4Fe-4S_dom"/>
</dbReference>
<evidence type="ECO:0000256" key="6">
    <source>
        <dbReference type="ARBA" id="ARBA00023014"/>
    </source>
</evidence>
<comment type="caution">
    <text evidence="8">The sequence shown here is derived from an EMBL/GenBank/DDBJ whole genome shotgun (WGS) entry which is preliminary data.</text>
</comment>
<evidence type="ECO:0000256" key="1">
    <source>
        <dbReference type="ARBA" id="ARBA00010312"/>
    </source>
</evidence>
<keyword evidence="6" id="KW-0411">Iron-sulfur</keyword>
<dbReference type="Gene3D" id="3.40.228.10">
    <property type="entry name" value="Dimethylsulfoxide Reductase, domain 2"/>
    <property type="match status" value="1"/>
</dbReference>
<dbReference type="PANTHER" id="PTHR43742">
    <property type="entry name" value="TRIMETHYLAMINE-N-OXIDE REDUCTASE"/>
    <property type="match status" value="1"/>
</dbReference>
<dbReference type="Gene3D" id="2.20.25.90">
    <property type="entry name" value="ADC-like domains"/>
    <property type="match status" value="1"/>
</dbReference>
<sequence>MHEWGSLISGRFFRAVANGRRRAVRGRCFRRDNRGGEMTGTQSASRGLTRRDFLKVGVAGATGLAAAGSMTGCGAWLGAATQQAADEKTVYTLHQFMCTGRCSLKCTVRDGRLAMIQPNDTVDPYYRHVCVKGISEIQHVYSDERLQSPMRRVGARGEGSFEVISWDEAIKTVGDELRKAWDKYGKQSVYMSASNEPRFSFLPALLGCATGVEPGIDRGTGNGSAPAIGGDVFGGGTNETRDWVNTKTLVISGTNLLESSMMQSNTFLDAKKAGCEIIVLDPHFSTTAGKASKWIPVIPGTDAAFYLGMVSYILDNKLYNEAYMREHTSFPFLMDEATGKLLRTGAAWGTDEKTGEPVDPGDFMVWDGAKGAAVPYAEAVATAALEGSFDVDGKKAITVLESLKRNQRPYTCEWAEGVCGASAETIAEVARKYATGGPAYLAFGQGGSDKYSNPDIIGHAGMVLVSLTGNIGKPGCGIGHGIGGGGYSVTLGEWELPEQFKPAELDIRSDRFPDRDGGVHVVISLGNTFQQYWANMNKTREWIDSLDFIVHIGMYYEDTVKYADIVLPVCSKFEDTVEHSIVRSDYNHVNLQTKCIDPLFESKPDFDVMRLIAEEMGVGEYLPKTAEELVRYQIEHSEDLAEQGITLAELEKNHGSMKMADVDEPRRAYTDLKFETPTTRMEPYYEAWKPCEQAWPNWEENNEAYVGNPLAEKYPLQFTQTRTRFSNHSHFKAAKWVQQFAKPTLELNPVDMASRGIADGDLVEAFNDRGSFKCVARANNAVRPGSCRTWEAGWSKYIEEGNTQNVTNDHVNPRDEYLPTGAPIPYNDTLVEVKKA</sequence>
<dbReference type="InterPro" id="IPR006657">
    <property type="entry name" value="MoPterin_dinucl-bd_dom"/>
</dbReference>
<dbReference type="SUPFAM" id="SSF53706">
    <property type="entry name" value="Formate dehydrogenase/DMSO reductase, domains 1-3"/>
    <property type="match status" value="1"/>
</dbReference>
<evidence type="ECO:0000259" key="7">
    <source>
        <dbReference type="PROSITE" id="PS51669"/>
    </source>
</evidence>
<dbReference type="GO" id="GO:0016491">
    <property type="term" value="F:oxidoreductase activity"/>
    <property type="evidence" value="ECO:0007669"/>
    <property type="project" value="UniProtKB-KW"/>
</dbReference>
<evidence type="ECO:0000256" key="3">
    <source>
        <dbReference type="ARBA" id="ARBA00022729"/>
    </source>
</evidence>
<name>A0A369LA30_9ACTN</name>
<keyword evidence="3" id="KW-0732">Signal</keyword>
<keyword evidence="2" id="KW-0479">Metal-binding</keyword>
<keyword evidence="9" id="KW-1185">Reference proteome</keyword>
<gene>
    <name evidence="8" type="ORF">C1880_07525</name>
</gene>
<dbReference type="SMART" id="SM00926">
    <property type="entry name" value="Molybdop_Fe4S4"/>
    <property type="match status" value="1"/>
</dbReference>
<dbReference type="Gene3D" id="2.40.40.20">
    <property type="match status" value="1"/>
</dbReference>
<dbReference type="PANTHER" id="PTHR43742:SF6">
    <property type="entry name" value="OXIDOREDUCTASE YYAE-RELATED"/>
    <property type="match status" value="1"/>
</dbReference>
<proteinExistence type="inferred from homology"/>
<dbReference type="Proteomes" id="UP000253792">
    <property type="component" value="Unassembled WGS sequence"/>
</dbReference>
<dbReference type="Pfam" id="PF04879">
    <property type="entry name" value="Molybdop_Fe4S4"/>
    <property type="match status" value="1"/>
</dbReference>
<dbReference type="PROSITE" id="PS51669">
    <property type="entry name" value="4FE4S_MOW_BIS_MGD"/>
    <property type="match status" value="1"/>
</dbReference>
<dbReference type="SUPFAM" id="SSF50692">
    <property type="entry name" value="ADC-like"/>
    <property type="match status" value="1"/>
</dbReference>
<comment type="similarity">
    <text evidence="1">Belongs to the prokaryotic molybdopterin-containing oxidoreductase family.</text>
</comment>
<keyword evidence="5" id="KW-0408">Iron</keyword>
<dbReference type="InterPro" id="IPR006656">
    <property type="entry name" value="Mopterin_OxRdtase"/>
</dbReference>
<dbReference type="AlphaFoldDB" id="A0A369LA30"/>
<accession>A0A369LA30</accession>
<evidence type="ECO:0000313" key="9">
    <source>
        <dbReference type="Proteomes" id="UP000253792"/>
    </source>
</evidence>
<evidence type="ECO:0000313" key="8">
    <source>
        <dbReference type="EMBL" id="RDB55066.1"/>
    </source>
</evidence>
<evidence type="ECO:0000256" key="4">
    <source>
        <dbReference type="ARBA" id="ARBA00023002"/>
    </source>
</evidence>
<evidence type="ECO:0000256" key="5">
    <source>
        <dbReference type="ARBA" id="ARBA00023004"/>
    </source>
</evidence>
<reference evidence="8 9" key="1">
    <citation type="journal article" date="2018" name="Elife">
        <title>Discovery and characterization of a prevalent human gut bacterial enzyme sufficient for the inactivation of a family of plant toxins.</title>
        <authorList>
            <person name="Koppel N."/>
            <person name="Bisanz J.E."/>
            <person name="Pandelia M.E."/>
            <person name="Turnbaugh P.J."/>
            <person name="Balskus E.P."/>
        </authorList>
    </citation>
    <scope>NUCLEOTIDE SEQUENCE [LARGE SCALE GENOMIC DNA]</scope>
    <source>
        <strain evidence="9">anaerobia AP69FAA</strain>
    </source>
</reference>
<dbReference type="GO" id="GO:0043546">
    <property type="term" value="F:molybdopterin cofactor binding"/>
    <property type="evidence" value="ECO:0007669"/>
    <property type="project" value="InterPro"/>
</dbReference>